<feature type="transmembrane region" description="Helical" evidence="1">
    <location>
        <begin position="286"/>
        <end position="309"/>
    </location>
</feature>
<dbReference type="SUPFAM" id="SSF53448">
    <property type="entry name" value="Nucleotide-diphospho-sugar transferases"/>
    <property type="match status" value="1"/>
</dbReference>
<dbReference type="InterPro" id="IPR029044">
    <property type="entry name" value="Nucleotide-diphossugar_trans"/>
</dbReference>
<feature type="transmembrane region" description="Helical" evidence="1">
    <location>
        <begin position="230"/>
        <end position="254"/>
    </location>
</feature>
<dbReference type="AlphaFoldDB" id="A0A2M7H2T2"/>
<evidence type="ECO:0000313" key="3">
    <source>
        <dbReference type="EMBL" id="PIW36531.1"/>
    </source>
</evidence>
<protein>
    <recommendedName>
        <fullName evidence="2">Glycosyltransferase 2-like domain-containing protein</fullName>
    </recommendedName>
</protein>
<dbReference type="PANTHER" id="PTHR48090">
    <property type="entry name" value="UNDECAPRENYL-PHOSPHATE 4-DEOXY-4-FORMAMIDO-L-ARABINOSE TRANSFERASE-RELATED"/>
    <property type="match status" value="1"/>
</dbReference>
<evidence type="ECO:0000256" key="1">
    <source>
        <dbReference type="SAM" id="Phobius"/>
    </source>
</evidence>
<dbReference type="CDD" id="cd04179">
    <property type="entry name" value="DPM_DPG-synthase_like"/>
    <property type="match status" value="1"/>
</dbReference>
<comment type="caution">
    <text evidence="3">The sequence shown here is derived from an EMBL/GenBank/DDBJ whole genome shotgun (WGS) entry which is preliminary data.</text>
</comment>
<evidence type="ECO:0000313" key="4">
    <source>
        <dbReference type="Proteomes" id="UP000230292"/>
    </source>
</evidence>
<dbReference type="EMBL" id="PFGC01000050">
    <property type="protein sequence ID" value="PIW36531.1"/>
    <property type="molecule type" value="Genomic_DNA"/>
</dbReference>
<feature type="domain" description="Glycosyltransferase 2-like" evidence="2">
    <location>
        <begin position="12"/>
        <end position="122"/>
    </location>
</feature>
<keyword evidence="1" id="KW-1133">Transmembrane helix</keyword>
<dbReference type="PANTHER" id="PTHR48090:SF7">
    <property type="entry name" value="RFBJ PROTEIN"/>
    <property type="match status" value="1"/>
</dbReference>
<dbReference type="Pfam" id="PF00535">
    <property type="entry name" value="Glycos_transf_2"/>
    <property type="match status" value="1"/>
</dbReference>
<evidence type="ECO:0000259" key="2">
    <source>
        <dbReference type="Pfam" id="PF00535"/>
    </source>
</evidence>
<reference evidence="3 4" key="1">
    <citation type="submission" date="2017-09" db="EMBL/GenBank/DDBJ databases">
        <title>Depth-based differentiation of microbial function through sediment-hosted aquifers and enrichment of novel symbionts in the deep terrestrial subsurface.</title>
        <authorList>
            <person name="Probst A.J."/>
            <person name="Ladd B."/>
            <person name="Jarett J.K."/>
            <person name="Geller-Mcgrath D.E."/>
            <person name="Sieber C.M."/>
            <person name="Emerson J.B."/>
            <person name="Anantharaman K."/>
            <person name="Thomas B.C."/>
            <person name="Malmstrom R."/>
            <person name="Stieglmeier M."/>
            <person name="Klingl A."/>
            <person name="Woyke T."/>
            <person name="Ryan C.M."/>
            <person name="Banfield J.F."/>
        </authorList>
    </citation>
    <scope>NUCLEOTIDE SEQUENCE [LARGE SCALE GENOMIC DNA]</scope>
    <source>
        <strain evidence="3">CG15_BIG_FIL_POST_REV_8_21_14_020_45_12</strain>
    </source>
</reference>
<gene>
    <name evidence="3" type="ORF">COW24_04965</name>
</gene>
<dbReference type="Gene3D" id="3.90.550.10">
    <property type="entry name" value="Spore Coat Polysaccharide Biosynthesis Protein SpsA, Chain A"/>
    <property type="match status" value="1"/>
</dbReference>
<dbReference type="InterPro" id="IPR001173">
    <property type="entry name" value="Glyco_trans_2-like"/>
</dbReference>
<accession>A0A2M7H2T2</accession>
<dbReference type="InterPro" id="IPR050256">
    <property type="entry name" value="Glycosyltransferase_2"/>
</dbReference>
<proteinExistence type="predicted"/>
<organism evidence="3 4">
    <name type="scientific">Candidatus Kerfeldbacteria bacterium CG15_BIG_FIL_POST_REV_8_21_14_020_45_12</name>
    <dbReference type="NCBI Taxonomy" id="2014247"/>
    <lineage>
        <taxon>Bacteria</taxon>
        <taxon>Candidatus Kerfeldiibacteriota</taxon>
    </lineage>
</organism>
<sequence>MDRKETHQKITAVVPTYNEASRIAAVLQTLCTSPDIAEVIVVDDGSTDNTAEVVGAFDVRYIPSHSNQGKGAAMEIGVQASCNAVIFFADADVTGLTHDMIHTITNPVVRGDVDMFIGMRNRKIYYLQKIIIFVPLAGGERAVTRRLWNTLPNYYKHRFRVEVGLNFFAQYYGNGFRFTIIKGLKQVVKEKKYGLLNGLLQRFKMVLNIITAQIKLQFVHVPKSAKNRRLLALVSVQSLVGLGIGIMLVMAAYYGPADFISLIFSEELQEDPGALFPKLLLRISRATAWGTLLSIGAFIAMANLISFLLTAKNLLMVFRGIKSKIDLQE</sequence>
<name>A0A2M7H2T2_9BACT</name>
<dbReference type="Proteomes" id="UP000230292">
    <property type="component" value="Unassembled WGS sequence"/>
</dbReference>
<keyword evidence="1" id="KW-0472">Membrane</keyword>
<keyword evidence="1" id="KW-0812">Transmembrane</keyword>